<evidence type="ECO:0000256" key="1">
    <source>
        <dbReference type="SAM" id="MobiDB-lite"/>
    </source>
</evidence>
<keyword evidence="3" id="KW-1185">Reference proteome</keyword>
<reference evidence="2 3" key="1">
    <citation type="submission" date="2019-03" db="EMBL/GenBank/DDBJ databases">
        <title>First draft genome of Liparis tanakae, snailfish: a comprehensive survey of snailfish specific genes.</title>
        <authorList>
            <person name="Kim W."/>
            <person name="Song I."/>
            <person name="Jeong J.-H."/>
            <person name="Kim D."/>
            <person name="Kim S."/>
            <person name="Ryu S."/>
            <person name="Song J.Y."/>
            <person name="Lee S.K."/>
        </authorList>
    </citation>
    <scope>NUCLEOTIDE SEQUENCE [LARGE SCALE GENOMIC DNA]</scope>
    <source>
        <tissue evidence="2">Muscle</tissue>
    </source>
</reference>
<organism evidence="2 3">
    <name type="scientific">Liparis tanakae</name>
    <name type="common">Tanaka's snailfish</name>
    <dbReference type="NCBI Taxonomy" id="230148"/>
    <lineage>
        <taxon>Eukaryota</taxon>
        <taxon>Metazoa</taxon>
        <taxon>Chordata</taxon>
        <taxon>Craniata</taxon>
        <taxon>Vertebrata</taxon>
        <taxon>Euteleostomi</taxon>
        <taxon>Actinopterygii</taxon>
        <taxon>Neopterygii</taxon>
        <taxon>Teleostei</taxon>
        <taxon>Neoteleostei</taxon>
        <taxon>Acanthomorphata</taxon>
        <taxon>Eupercaria</taxon>
        <taxon>Perciformes</taxon>
        <taxon>Cottioidei</taxon>
        <taxon>Cottales</taxon>
        <taxon>Liparidae</taxon>
        <taxon>Liparis</taxon>
    </lineage>
</organism>
<name>A0A4Z2H1N1_9TELE</name>
<evidence type="ECO:0000313" key="2">
    <source>
        <dbReference type="EMBL" id="TNN59481.1"/>
    </source>
</evidence>
<proteinExistence type="predicted"/>
<dbReference type="EMBL" id="SRLO01000355">
    <property type="protein sequence ID" value="TNN59481.1"/>
    <property type="molecule type" value="Genomic_DNA"/>
</dbReference>
<evidence type="ECO:0000313" key="3">
    <source>
        <dbReference type="Proteomes" id="UP000314294"/>
    </source>
</evidence>
<accession>A0A4Z2H1N1</accession>
<dbReference type="AlphaFoldDB" id="A0A4Z2H1N1"/>
<protein>
    <submittedName>
        <fullName evidence="2">Uncharacterized protein</fullName>
    </submittedName>
</protein>
<comment type="caution">
    <text evidence="2">The sequence shown here is derived from an EMBL/GenBank/DDBJ whole genome shotgun (WGS) entry which is preliminary data.</text>
</comment>
<gene>
    <name evidence="2" type="ORF">EYF80_030296</name>
</gene>
<sequence>MAREAKAVNRPETPAVSEQGLKGARKTPVGLCSESMVTLVNKLGAGLNKVNWTDTVCLQSQPPECRSFSLDAASDLQRTPE</sequence>
<dbReference type="Proteomes" id="UP000314294">
    <property type="component" value="Unassembled WGS sequence"/>
</dbReference>
<feature type="region of interest" description="Disordered" evidence="1">
    <location>
        <begin position="1"/>
        <end position="27"/>
    </location>
</feature>